<proteinExistence type="inferred from homology"/>
<dbReference type="Gene3D" id="1.10.439.10">
    <property type="entry name" value="Penicillin Amidohydrolase, domain 1"/>
    <property type="match status" value="1"/>
</dbReference>
<dbReference type="SUPFAM" id="SSF56235">
    <property type="entry name" value="N-terminal nucleophile aminohydrolases (Ntn hydrolases)"/>
    <property type="match status" value="1"/>
</dbReference>
<dbReference type="Pfam" id="PF01804">
    <property type="entry name" value="Penicil_amidase"/>
    <property type="match status" value="1"/>
</dbReference>
<dbReference type="Proteomes" id="UP001595616">
    <property type="component" value="Unassembled WGS sequence"/>
</dbReference>
<evidence type="ECO:0000256" key="2">
    <source>
        <dbReference type="ARBA" id="ARBA00022729"/>
    </source>
</evidence>
<dbReference type="Gene3D" id="3.60.20.10">
    <property type="entry name" value="Glutamine Phosphoribosylpyrophosphate, subunit 1, domain 1"/>
    <property type="match status" value="1"/>
</dbReference>
<dbReference type="PIRSF" id="PIRSF001227">
    <property type="entry name" value="Pen_acylase"/>
    <property type="match status" value="1"/>
</dbReference>
<dbReference type="InterPro" id="IPR002692">
    <property type="entry name" value="S45"/>
</dbReference>
<keyword evidence="2 5" id="KW-0732">Signal</keyword>
<accession>A0ABV7YZ80</accession>
<evidence type="ECO:0000313" key="6">
    <source>
        <dbReference type="EMBL" id="MFC3812613.1"/>
    </source>
</evidence>
<dbReference type="InterPro" id="IPR043147">
    <property type="entry name" value="Penicillin_amidase_A-knob"/>
</dbReference>
<dbReference type="PANTHER" id="PTHR34218">
    <property type="entry name" value="PEPTIDASE S45 PENICILLIN AMIDASE"/>
    <property type="match status" value="1"/>
</dbReference>
<dbReference type="Gene3D" id="1.10.1400.10">
    <property type="match status" value="1"/>
</dbReference>
<comment type="caution">
    <text evidence="6">The sequence shown here is derived from an EMBL/GenBank/DDBJ whole genome shotgun (WGS) entry which is preliminary data.</text>
</comment>
<dbReference type="InterPro" id="IPR014395">
    <property type="entry name" value="Pen/GL7ACA/AHL_acylase"/>
</dbReference>
<evidence type="ECO:0000256" key="5">
    <source>
        <dbReference type="SAM" id="SignalP"/>
    </source>
</evidence>
<dbReference type="InterPro" id="IPR043146">
    <property type="entry name" value="Penicillin_amidase_N_B-knob"/>
</dbReference>
<dbReference type="Gene3D" id="2.30.120.10">
    <property type="match status" value="1"/>
</dbReference>
<gene>
    <name evidence="6" type="ORF">ACFOOI_18270</name>
</gene>
<evidence type="ECO:0000256" key="1">
    <source>
        <dbReference type="ARBA" id="ARBA00006586"/>
    </source>
</evidence>
<protein>
    <submittedName>
        <fullName evidence="6">Penicillin acylase family protein</fullName>
    </submittedName>
</protein>
<evidence type="ECO:0000256" key="4">
    <source>
        <dbReference type="ARBA" id="ARBA00023145"/>
    </source>
</evidence>
<dbReference type="PANTHER" id="PTHR34218:SF3">
    <property type="entry name" value="ACYL-HOMOSERINE LACTONE ACYLASE PVDQ"/>
    <property type="match status" value="1"/>
</dbReference>
<dbReference type="InterPro" id="IPR023343">
    <property type="entry name" value="Penicillin_amidase_dom1"/>
</dbReference>
<dbReference type="InterPro" id="IPR029055">
    <property type="entry name" value="Ntn_hydrolases_N"/>
</dbReference>
<sequence length="676" mass="75729">MKKILLLLVCSIGAFAQINTSEIQIARDKWGVPHIFAKTDAQVAYGLAWAHAEDDFETIQLTVLAGKGMLGQYKGKAGAPIDYVVGLLRTKETAKQHLNDLSPDFRKVVEGYVAGLNAYALAHPKEVFIKKAFPANVEDYLSSVVLSLAVISGADAEIQKIFNGKIGEPQLPKGSNAFAFSSSKTTDGATYLNINSHQPLEGPVAWYEAHLISEEGWNMLGGLFPGGCTVFHGTNENLGWAHTVNHQDKIDVYKLTMKDATSNEYKFDGKWETLEVRKVPLKVKMGFLKIPIKKKAYWSKYGATIKTDKGIYAIRMGANQDVRGIEQWYRMNKARNFSEFYKAMEMVAIPGFNTIYADNTDTIFYVSNGKIPLRNPNYEWLGVLPGDTSATLWTGFHSFKDLPQYVNPSSGYLYNTNNTVYKASGEKDNLDPKDFDPTMGYEMTDNNRSMRFKELVDGYEKVGFDDFKKIKYDGQYPAKFYFPVDFNVLTRINAQNYPAVKAEIEKLQNWDRKSDIANKGAAMFSAFAYKLNDKYGNTPQVLTESQVVELVAEAKAELLKNFKTTDLTLGEVQNLVRGDKALALPGLPDVLAAMYTVPYKNGVRKGAAGESYIQLVKFKKGKMPEIESVINYGASNRKGSPHYDDQMELFLNQKTKKMTLDKGEIIKNAERVYSPK</sequence>
<dbReference type="EMBL" id="JBHRYQ010000001">
    <property type="protein sequence ID" value="MFC3812613.1"/>
    <property type="molecule type" value="Genomic_DNA"/>
</dbReference>
<evidence type="ECO:0000313" key="7">
    <source>
        <dbReference type="Proteomes" id="UP001595616"/>
    </source>
</evidence>
<organism evidence="6 7">
    <name type="scientific">Lacihabitans lacunae</name>
    <dbReference type="NCBI Taxonomy" id="1028214"/>
    <lineage>
        <taxon>Bacteria</taxon>
        <taxon>Pseudomonadati</taxon>
        <taxon>Bacteroidota</taxon>
        <taxon>Cytophagia</taxon>
        <taxon>Cytophagales</taxon>
        <taxon>Leadbetterellaceae</taxon>
        <taxon>Lacihabitans</taxon>
    </lineage>
</organism>
<name>A0ABV7YZ80_9BACT</name>
<keyword evidence="3" id="KW-0378">Hydrolase</keyword>
<feature type="chain" id="PRO_5045888097" evidence="5">
    <location>
        <begin position="17"/>
        <end position="676"/>
    </location>
</feature>
<keyword evidence="4" id="KW-0865">Zymogen</keyword>
<comment type="similarity">
    <text evidence="1">Belongs to the peptidase S45 family.</text>
</comment>
<keyword evidence="7" id="KW-1185">Reference proteome</keyword>
<dbReference type="RefSeq" id="WP_379839497.1">
    <property type="nucleotide sequence ID" value="NZ_JBHRYQ010000001.1"/>
</dbReference>
<evidence type="ECO:0000256" key="3">
    <source>
        <dbReference type="ARBA" id="ARBA00022801"/>
    </source>
</evidence>
<feature type="signal peptide" evidence="5">
    <location>
        <begin position="1"/>
        <end position="16"/>
    </location>
</feature>
<reference evidence="7" key="1">
    <citation type="journal article" date="2019" name="Int. J. Syst. Evol. Microbiol.">
        <title>The Global Catalogue of Microorganisms (GCM) 10K type strain sequencing project: providing services to taxonomists for standard genome sequencing and annotation.</title>
        <authorList>
            <consortium name="The Broad Institute Genomics Platform"/>
            <consortium name="The Broad Institute Genome Sequencing Center for Infectious Disease"/>
            <person name="Wu L."/>
            <person name="Ma J."/>
        </authorList>
    </citation>
    <scope>NUCLEOTIDE SEQUENCE [LARGE SCALE GENOMIC DNA]</scope>
    <source>
        <strain evidence="7">CECT 7956</strain>
    </source>
</reference>